<dbReference type="SUPFAM" id="SSF55729">
    <property type="entry name" value="Acyl-CoA N-acyltransferases (Nat)"/>
    <property type="match status" value="1"/>
</dbReference>
<dbReference type="PANTHER" id="PTHR43441:SF10">
    <property type="entry name" value="ACETYLTRANSFERASE"/>
    <property type="match status" value="1"/>
</dbReference>
<protein>
    <submittedName>
        <fullName evidence="2">GNAT family N-acetyltransferase</fullName>
    </submittedName>
</protein>
<evidence type="ECO:0000313" key="3">
    <source>
        <dbReference type="Proteomes" id="UP001197247"/>
    </source>
</evidence>
<dbReference type="InterPro" id="IPR000182">
    <property type="entry name" value="GNAT_dom"/>
</dbReference>
<dbReference type="RefSeq" id="WP_214155897.1">
    <property type="nucleotide sequence ID" value="NZ_JAHBAY010000004.1"/>
</dbReference>
<dbReference type="EMBL" id="JAHBAY010000004">
    <property type="protein sequence ID" value="MBT0769597.1"/>
    <property type="molecule type" value="Genomic_DNA"/>
</dbReference>
<feature type="domain" description="N-acetyltransferase" evidence="1">
    <location>
        <begin position="27"/>
        <end position="188"/>
    </location>
</feature>
<dbReference type="CDD" id="cd04301">
    <property type="entry name" value="NAT_SF"/>
    <property type="match status" value="1"/>
</dbReference>
<sequence length="188" mass="20662">MPSLVPPVVPAGSWGPFPQPEIEGDGLLLRPWRPGDEPFLLGAYSDPAIQHWHAFGMSKQAEAEEFIARQTRRWQQESGADWMVSADGKPLGRVGLRTLDLPYGDGEVAYWVAPDARGNGIAARSASVLIDWARNAGMHRFSLTHSTQNVASCRVATRCGFVLEGVAVRSQRHADGYHDMHLHALLLD</sequence>
<comment type="caution">
    <text evidence="2">The sequence shown here is derived from an EMBL/GenBank/DDBJ whole genome shotgun (WGS) entry which is preliminary data.</text>
</comment>
<dbReference type="InterPro" id="IPR016181">
    <property type="entry name" value="Acyl_CoA_acyltransferase"/>
</dbReference>
<keyword evidence="3" id="KW-1185">Reference proteome</keyword>
<reference evidence="2 3" key="1">
    <citation type="submission" date="2021-05" db="EMBL/GenBank/DDBJ databases">
        <title>Kineosporia and Streptomyces sp. nov. two new marine actinobacteria isolated from Coral.</title>
        <authorList>
            <person name="Buangrab K."/>
            <person name="Sutthacheep M."/>
            <person name="Yeemin T."/>
            <person name="Harunari E."/>
            <person name="Igarashi Y."/>
            <person name="Kanchanasin P."/>
            <person name="Tanasupawat S."/>
            <person name="Phongsopitanun W."/>
        </authorList>
    </citation>
    <scope>NUCLEOTIDE SEQUENCE [LARGE SCALE GENOMIC DNA]</scope>
    <source>
        <strain evidence="2 3">J2-2</strain>
    </source>
</reference>
<organism evidence="2 3">
    <name type="scientific">Kineosporia corallincola</name>
    <dbReference type="NCBI Taxonomy" id="2835133"/>
    <lineage>
        <taxon>Bacteria</taxon>
        <taxon>Bacillati</taxon>
        <taxon>Actinomycetota</taxon>
        <taxon>Actinomycetes</taxon>
        <taxon>Kineosporiales</taxon>
        <taxon>Kineosporiaceae</taxon>
        <taxon>Kineosporia</taxon>
    </lineage>
</organism>
<gene>
    <name evidence="2" type="ORF">KIH74_11735</name>
</gene>
<dbReference type="Proteomes" id="UP001197247">
    <property type="component" value="Unassembled WGS sequence"/>
</dbReference>
<dbReference type="InterPro" id="IPR051908">
    <property type="entry name" value="Ribosomal_N-acetyltransferase"/>
</dbReference>
<dbReference type="PROSITE" id="PS51186">
    <property type="entry name" value="GNAT"/>
    <property type="match status" value="1"/>
</dbReference>
<dbReference type="Gene3D" id="3.40.630.30">
    <property type="match status" value="1"/>
</dbReference>
<evidence type="ECO:0000259" key="1">
    <source>
        <dbReference type="PROSITE" id="PS51186"/>
    </source>
</evidence>
<accession>A0ABS5TES7</accession>
<name>A0ABS5TES7_9ACTN</name>
<dbReference type="Pfam" id="PF13302">
    <property type="entry name" value="Acetyltransf_3"/>
    <property type="match status" value="1"/>
</dbReference>
<evidence type="ECO:0000313" key="2">
    <source>
        <dbReference type="EMBL" id="MBT0769597.1"/>
    </source>
</evidence>
<dbReference type="PANTHER" id="PTHR43441">
    <property type="entry name" value="RIBOSOMAL-PROTEIN-SERINE ACETYLTRANSFERASE"/>
    <property type="match status" value="1"/>
</dbReference>
<proteinExistence type="predicted"/>